<dbReference type="Gene3D" id="3.40.50.10190">
    <property type="entry name" value="BRCT domain"/>
    <property type="match status" value="4"/>
</dbReference>
<name>A0A1B6G064_9HEMI</name>
<sequence length="1145" mass="127320">MEETNDGNGKNTIKQMKSVEISDLDEENPKDDVPVAETKICLVGAANSDPEVVKSAEVFGVEVITSEDGSVCHNSIPPSTVFVLNEFEGSVYENLHKLGHRILGTTAVRELAARKEPLPQNSRPLYSLAMWGLIVCFTGFRKKEELMRLIQKIHNMGGSIRKEMNSKVTHLVAQRCGGDKYQYAMTFRVPVVSASWVHDAWAMRSQPDYSAADVTVISNHKLKPFQGARVCFLGFPEDEQKHMAEVLVQNGGTHTDHEDTQCSHMVLDSAVTYDLIKAGAWVSQSPPSSTILPSTSTPHVDHHDNMDDQMDASPIRPKATATSMDISPEHPFHKELTQIRNDMLKTSSEIIGKRLSLTPSMSPGISSSPLSNIKNKTDLATIKESSPLNISTREVSAKKELLFSDNDECASPRLDTKRRKTVSPAELNPARKFKKSPKEGFKKFAHSSLRKSFKNKTNSLARWISSSDVCTKASPRVSSKVVKMDMPPPSTPTMPHPSTPTIPADDLLHHSPPPRPSLGFSTGQEDSHRMPMVVDESTVSTLPAQAPHQTFIVKAEWFWASVQNEGCVDEKDYLFEDYLESLLSPSRRTTPVAVATRARKRKRLQDAVARLASGSSVTPNTNKRRSSVSDAGLLSVSGSFVDCTSPGNTSITGEVDSVAGDSPLSLKNLSPRHQVFLELVQTEFNYVNTLNTIKTLYKEPLEKMCETENQLLHPTEVKIIFGHLPPIYQTHCQMLEQLKWAATHWTEDISIGNIILKFSSDLVKAYPPYVNFYENTRELLLKCDQTMPRFHAFLKIGQTKPECGRQSLLDLLIRPVQRLPSINLLLNDILKHTSKSNPDYSALQAAASAIREVTTHINEDKRRTEGQMVMFDIFNDIENCPPHLVSSHRSFITRCDITELSDGLSGRGDALAFFLFSDIVEVCKKRSKAFNSLKSPNTTKLSNGKSFKHVRLMPLSHIKRVIDITETEECHNVFALMCKSNQELKEKLYSFTITDEGTDKMTFLRTLCRQMANTVCRPDAENFLASLDPEQLDIDTSDIGVGTLSKAFNRIASRTRTKVGRAFSFNKTPSKLKRAMSTMMSPFGSTSNLTPASQLAQMRLASCNNLTELGSATPSPAPQYTAPMSVQPTRRNKHSSLSVASLRRL</sequence>
<organism evidence="4">
    <name type="scientific">Cuerna arida</name>
    <dbReference type="NCBI Taxonomy" id="1464854"/>
    <lineage>
        <taxon>Eukaryota</taxon>
        <taxon>Metazoa</taxon>
        <taxon>Ecdysozoa</taxon>
        <taxon>Arthropoda</taxon>
        <taxon>Hexapoda</taxon>
        <taxon>Insecta</taxon>
        <taxon>Pterygota</taxon>
        <taxon>Neoptera</taxon>
        <taxon>Paraneoptera</taxon>
        <taxon>Hemiptera</taxon>
        <taxon>Auchenorrhyncha</taxon>
        <taxon>Membracoidea</taxon>
        <taxon>Cicadellidae</taxon>
        <taxon>Cicadellinae</taxon>
        <taxon>Proconiini</taxon>
        <taxon>Cuerna</taxon>
    </lineage>
</organism>
<dbReference type="GO" id="GO:2000431">
    <property type="term" value="P:regulation of cytokinesis, actomyosin contractile ring assembly"/>
    <property type="evidence" value="ECO:0007669"/>
    <property type="project" value="InterPro"/>
</dbReference>
<dbReference type="Gene3D" id="1.20.900.10">
    <property type="entry name" value="Dbl homology (DH) domain"/>
    <property type="match status" value="1"/>
</dbReference>
<dbReference type="GO" id="GO:0005634">
    <property type="term" value="C:nucleus"/>
    <property type="evidence" value="ECO:0007669"/>
    <property type="project" value="InterPro"/>
</dbReference>
<dbReference type="SUPFAM" id="SSF52113">
    <property type="entry name" value="BRCT domain"/>
    <property type="match status" value="2"/>
</dbReference>
<feature type="region of interest" description="Disordered" evidence="1">
    <location>
        <begin position="476"/>
        <end position="515"/>
    </location>
</feature>
<dbReference type="PANTHER" id="PTHR16777:SF2">
    <property type="entry name" value="PROTEIN ECT2"/>
    <property type="match status" value="1"/>
</dbReference>
<feature type="region of interest" description="Disordered" evidence="1">
    <location>
        <begin position="1107"/>
        <end position="1145"/>
    </location>
</feature>
<dbReference type="GO" id="GO:0005085">
    <property type="term" value="F:guanyl-nucleotide exchange factor activity"/>
    <property type="evidence" value="ECO:0007669"/>
    <property type="project" value="InterPro"/>
</dbReference>
<feature type="domain" description="DH" evidence="2">
    <location>
        <begin position="671"/>
        <end position="860"/>
    </location>
</feature>
<dbReference type="GO" id="GO:0000281">
    <property type="term" value="P:mitotic cytokinesis"/>
    <property type="evidence" value="ECO:0007669"/>
    <property type="project" value="TreeGrafter"/>
</dbReference>
<dbReference type="SMART" id="SM00292">
    <property type="entry name" value="BRCT"/>
    <property type="match status" value="2"/>
</dbReference>
<dbReference type="GO" id="GO:0035556">
    <property type="term" value="P:intracellular signal transduction"/>
    <property type="evidence" value="ECO:0007669"/>
    <property type="project" value="InterPro"/>
</dbReference>
<gene>
    <name evidence="4" type="ORF">g.18619</name>
</gene>
<dbReference type="SUPFAM" id="SSF50729">
    <property type="entry name" value="PH domain-like"/>
    <property type="match status" value="1"/>
</dbReference>
<dbReference type="InterPro" id="IPR036420">
    <property type="entry name" value="BRCT_dom_sf"/>
</dbReference>
<evidence type="ECO:0008006" key="5">
    <source>
        <dbReference type="Google" id="ProtNLM"/>
    </source>
</evidence>
<dbReference type="InterPro" id="IPR011993">
    <property type="entry name" value="PH-like_dom_sf"/>
</dbReference>
<evidence type="ECO:0000259" key="2">
    <source>
        <dbReference type="PROSITE" id="PS50010"/>
    </source>
</evidence>
<dbReference type="InterPro" id="IPR049395">
    <property type="entry name" value="ECT2_PH"/>
</dbReference>
<dbReference type="Gene3D" id="2.30.29.30">
    <property type="entry name" value="Pleckstrin-homology domain (PH domain)/Phosphotyrosine-binding domain (PTB)"/>
    <property type="match status" value="1"/>
</dbReference>
<dbReference type="SMART" id="SM00325">
    <property type="entry name" value="RhoGEF"/>
    <property type="match status" value="1"/>
</dbReference>
<feature type="compositionally biased region" description="Polar residues" evidence="1">
    <location>
        <begin position="1"/>
        <end position="15"/>
    </location>
</feature>
<dbReference type="PANTHER" id="PTHR16777">
    <property type="entry name" value="PROTEIN ECT2"/>
    <property type="match status" value="1"/>
</dbReference>
<dbReference type="Pfam" id="PF21243">
    <property type="entry name" value="ECT2_BRCT0"/>
    <property type="match status" value="1"/>
</dbReference>
<dbReference type="Pfam" id="PF21242">
    <property type="entry name" value="ECT2_PH"/>
    <property type="match status" value="1"/>
</dbReference>
<evidence type="ECO:0000259" key="3">
    <source>
        <dbReference type="PROSITE" id="PS50172"/>
    </source>
</evidence>
<dbReference type="EMBL" id="GECZ01013941">
    <property type="protein sequence ID" value="JAS55828.1"/>
    <property type="molecule type" value="Transcribed_RNA"/>
</dbReference>
<proteinExistence type="predicted"/>
<dbReference type="PROSITE" id="PS50172">
    <property type="entry name" value="BRCT"/>
    <property type="match status" value="1"/>
</dbReference>
<dbReference type="InterPro" id="IPR049396">
    <property type="entry name" value="ECT2_BRCT0"/>
</dbReference>
<feature type="region of interest" description="Disordered" evidence="1">
    <location>
        <begin position="1"/>
        <end position="31"/>
    </location>
</feature>
<dbReference type="AlphaFoldDB" id="A0A1B6G064"/>
<dbReference type="CDD" id="cd01229">
    <property type="entry name" value="PH_Ect2"/>
    <property type="match status" value="1"/>
</dbReference>
<dbReference type="InterPro" id="IPR001331">
    <property type="entry name" value="GDS_CDC24_CS"/>
</dbReference>
<dbReference type="Pfam" id="PF00621">
    <property type="entry name" value="RhoGEF"/>
    <property type="match status" value="1"/>
</dbReference>
<dbReference type="PROSITE" id="PS50010">
    <property type="entry name" value="DH_2"/>
    <property type="match status" value="1"/>
</dbReference>
<reference evidence="4" key="1">
    <citation type="submission" date="2015-11" db="EMBL/GenBank/DDBJ databases">
        <title>De novo transcriptome assembly of four potential Pierce s Disease insect vectors from Arizona vineyards.</title>
        <authorList>
            <person name="Tassone E.E."/>
        </authorList>
    </citation>
    <scope>NUCLEOTIDE SEQUENCE</scope>
</reference>
<dbReference type="CDD" id="cd00160">
    <property type="entry name" value="RhoGEF"/>
    <property type="match status" value="1"/>
</dbReference>
<dbReference type="GO" id="GO:0007399">
    <property type="term" value="P:nervous system development"/>
    <property type="evidence" value="ECO:0007669"/>
    <property type="project" value="TreeGrafter"/>
</dbReference>
<dbReference type="InterPro" id="IPR035899">
    <property type="entry name" value="DBL_dom_sf"/>
</dbReference>
<evidence type="ECO:0000256" key="1">
    <source>
        <dbReference type="SAM" id="MobiDB-lite"/>
    </source>
</evidence>
<feature type="compositionally biased region" description="Polar residues" evidence="1">
    <location>
        <begin position="1122"/>
        <end position="1139"/>
    </location>
</feature>
<feature type="compositionally biased region" description="Pro residues" evidence="1">
    <location>
        <begin position="486"/>
        <end position="500"/>
    </location>
</feature>
<feature type="domain" description="BRCT" evidence="3">
    <location>
        <begin position="132"/>
        <end position="199"/>
    </location>
</feature>
<dbReference type="GO" id="GO:0005938">
    <property type="term" value="C:cell cortex"/>
    <property type="evidence" value="ECO:0007669"/>
    <property type="project" value="TreeGrafter"/>
</dbReference>
<dbReference type="InterPro" id="IPR000219">
    <property type="entry name" value="DH_dom"/>
</dbReference>
<protein>
    <recommendedName>
        <fullName evidence="5">Protein ECT2</fullName>
    </recommendedName>
</protein>
<dbReference type="InterPro" id="IPR026817">
    <property type="entry name" value="Ect2"/>
</dbReference>
<evidence type="ECO:0000313" key="4">
    <source>
        <dbReference type="EMBL" id="JAS55828.1"/>
    </source>
</evidence>
<dbReference type="InterPro" id="IPR001357">
    <property type="entry name" value="BRCT_dom"/>
</dbReference>
<dbReference type="Pfam" id="PF12738">
    <property type="entry name" value="PTCB-BRCT"/>
    <property type="match status" value="1"/>
</dbReference>
<dbReference type="PROSITE" id="PS00741">
    <property type="entry name" value="DH_1"/>
    <property type="match status" value="1"/>
</dbReference>
<dbReference type="SUPFAM" id="SSF48065">
    <property type="entry name" value="DBL homology domain (DH-domain)"/>
    <property type="match status" value="1"/>
</dbReference>
<dbReference type="GO" id="GO:0005096">
    <property type="term" value="F:GTPase activator activity"/>
    <property type="evidence" value="ECO:0007669"/>
    <property type="project" value="InterPro"/>
</dbReference>
<accession>A0A1B6G064</accession>